<reference evidence="2" key="1">
    <citation type="journal article" date="2020" name="Int. J. Syst. Evol. Microbiol.">
        <title>Capnocytophaga felis sp. nov. isolated from the feline oral cavity.</title>
        <authorList>
            <person name="Suzuki M."/>
            <person name="Umeda K."/>
            <person name="Kimura M."/>
            <person name="Imaoka K."/>
            <person name="Morikawa S."/>
            <person name="Maeda K."/>
        </authorList>
    </citation>
    <scope>NUCLEOTIDE SEQUENCE [LARGE SCALE GENOMIC DNA]</scope>
    <source>
        <strain evidence="2">KC07070</strain>
    </source>
</reference>
<accession>A0A5M4BC02</accession>
<keyword evidence="2" id="KW-1185">Reference proteome</keyword>
<evidence type="ECO:0000313" key="1">
    <source>
        <dbReference type="EMBL" id="GET46775.1"/>
    </source>
</evidence>
<dbReference type="EMBL" id="BLBC01000014">
    <property type="protein sequence ID" value="GET46775.1"/>
    <property type="molecule type" value="Genomic_DNA"/>
</dbReference>
<dbReference type="Proteomes" id="UP000398217">
    <property type="component" value="Unassembled WGS sequence"/>
</dbReference>
<organism evidence="1 2">
    <name type="scientific">Capnocytophaga felis</name>
    <dbReference type="NCBI Taxonomy" id="2267611"/>
    <lineage>
        <taxon>Bacteria</taxon>
        <taxon>Pseudomonadati</taxon>
        <taxon>Bacteroidota</taxon>
        <taxon>Flavobacteriia</taxon>
        <taxon>Flavobacteriales</taxon>
        <taxon>Flavobacteriaceae</taxon>
        <taxon>Capnocytophaga</taxon>
    </lineage>
</organism>
<proteinExistence type="predicted"/>
<evidence type="ECO:0000313" key="2">
    <source>
        <dbReference type="Proteomes" id="UP000398217"/>
    </source>
</evidence>
<dbReference type="AlphaFoldDB" id="A0A5M4BC02"/>
<protein>
    <submittedName>
        <fullName evidence="1">Uncharacterized protein</fullName>
    </submittedName>
</protein>
<sequence length="50" mass="5928">MLFNPKDKIKKHKENESFMLLFISYFISKKNYCPNNPLTLWKLALSPKAP</sequence>
<comment type="caution">
    <text evidence="1">The sequence shown here is derived from an EMBL/GenBank/DDBJ whole genome shotgun (WGS) entry which is preliminary data.</text>
</comment>
<name>A0A5M4BC02_9FLAO</name>
<gene>
    <name evidence="1" type="ORF">RCZ01_20770</name>
</gene>